<evidence type="ECO:0000313" key="3">
    <source>
        <dbReference type="WBParaSite" id="ACRNAN_scaffold6879.g7671.t1"/>
    </source>
</evidence>
<accession>A0A914ECS7</accession>
<feature type="chain" id="PRO_5037594227" evidence="1">
    <location>
        <begin position="19"/>
        <end position="83"/>
    </location>
</feature>
<keyword evidence="1" id="KW-0732">Signal</keyword>
<evidence type="ECO:0000313" key="2">
    <source>
        <dbReference type="Proteomes" id="UP000887540"/>
    </source>
</evidence>
<protein>
    <submittedName>
        <fullName evidence="3">Secreted protein</fullName>
    </submittedName>
</protein>
<proteinExistence type="predicted"/>
<dbReference type="AlphaFoldDB" id="A0A914ECS7"/>
<feature type="signal peptide" evidence="1">
    <location>
        <begin position="1"/>
        <end position="18"/>
    </location>
</feature>
<keyword evidence="2" id="KW-1185">Reference proteome</keyword>
<sequence>MLSLLILLLAIFANNGDACPYNGENGIQATLYSNFYNCTPKDYNTASSICQSYAEQPTMGIIPDVFSNNDILGHKSQAPENFL</sequence>
<organism evidence="2 3">
    <name type="scientific">Acrobeloides nanus</name>
    <dbReference type="NCBI Taxonomy" id="290746"/>
    <lineage>
        <taxon>Eukaryota</taxon>
        <taxon>Metazoa</taxon>
        <taxon>Ecdysozoa</taxon>
        <taxon>Nematoda</taxon>
        <taxon>Chromadorea</taxon>
        <taxon>Rhabditida</taxon>
        <taxon>Tylenchina</taxon>
        <taxon>Cephalobomorpha</taxon>
        <taxon>Cephaloboidea</taxon>
        <taxon>Cephalobidae</taxon>
        <taxon>Acrobeloides</taxon>
    </lineage>
</organism>
<evidence type="ECO:0000256" key="1">
    <source>
        <dbReference type="SAM" id="SignalP"/>
    </source>
</evidence>
<name>A0A914ECS7_9BILA</name>
<dbReference type="Proteomes" id="UP000887540">
    <property type="component" value="Unplaced"/>
</dbReference>
<reference evidence="3" key="1">
    <citation type="submission" date="2022-11" db="UniProtKB">
        <authorList>
            <consortium name="WormBaseParasite"/>
        </authorList>
    </citation>
    <scope>IDENTIFICATION</scope>
</reference>
<dbReference type="WBParaSite" id="ACRNAN_scaffold6879.g7671.t1">
    <property type="protein sequence ID" value="ACRNAN_scaffold6879.g7671.t1"/>
    <property type="gene ID" value="ACRNAN_scaffold6879.g7671"/>
</dbReference>